<dbReference type="GO" id="GO:0016874">
    <property type="term" value="F:ligase activity"/>
    <property type="evidence" value="ECO:0007669"/>
    <property type="project" value="UniProtKB-KW"/>
</dbReference>
<dbReference type="InterPro" id="IPR045864">
    <property type="entry name" value="aa-tRNA-synth_II/BPL/LPL"/>
</dbReference>
<feature type="domain" description="BPL/LPL catalytic" evidence="1">
    <location>
        <begin position="189"/>
        <end position="386"/>
    </location>
</feature>
<evidence type="ECO:0000313" key="4">
    <source>
        <dbReference type="EMBL" id="XDS51284.1"/>
    </source>
</evidence>
<accession>A0AB39UQT8</accession>
<dbReference type="CDD" id="cd16443">
    <property type="entry name" value="LplA"/>
    <property type="match status" value="1"/>
</dbReference>
<dbReference type="RefSeq" id="WP_369342246.1">
    <property type="nucleotide sequence ID" value="NZ_CP129675.1"/>
</dbReference>
<dbReference type="PANTHER" id="PTHR43679">
    <property type="entry name" value="OCTANOYLTRANSFERASE LIPM-RELATED"/>
    <property type="match status" value="1"/>
</dbReference>
<evidence type="ECO:0000313" key="3">
    <source>
        <dbReference type="EMBL" id="XDS48214.1"/>
    </source>
</evidence>
<dbReference type="InterPro" id="IPR050664">
    <property type="entry name" value="Octanoyltrans_LipM/LipL"/>
</dbReference>
<gene>
    <name evidence="4" type="ORF">QN062_03680</name>
    <name evidence="3" type="ORF">QN216_07695</name>
    <name evidence="2" type="ORF">QN217_02765</name>
</gene>
<dbReference type="Gene3D" id="3.30.390.50">
    <property type="entry name" value="CO dehydrogenase flavoprotein, C-terminal domain"/>
    <property type="match status" value="1"/>
</dbReference>
<dbReference type="AlphaFoldDB" id="A0AB39UQT8"/>
<evidence type="ECO:0000259" key="1">
    <source>
        <dbReference type="PROSITE" id="PS51733"/>
    </source>
</evidence>
<dbReference type="SUPFAM" id="SSF55681">
    <property type="entry name" value="Class II aaRS and biotin synthetases"/>
    <property type="match status" value="1"/>
</dbReference>
<dbReference type="Gene3D" id="3.30.930.10">
    <property type="entry name" value="Bira Bifunctional Protein, Domain 2"/>
    <property type="match status" value="1"/>
</dbReference>
<dbReference type="EMBL" id="CP129675">
    <property type="protein sequence ID" value="XDS47080.1"/>
    <property type="molecule type" value="Genomic_DNA"/>
</dbReference>
<dbReference type="EMBL" id="CP129682">
    <property type="protein sequence ID" value="XDS48214.1"/>
    <property type="molecule type" value="Genomic_DNA"/>
</dbReference>
<evidence type="ECO:0000313" key="2">
    <source>
        <dbReference type="EMBL" id="XDS47080.1"/>
    </source>
</evidence>
<keyword evidence="4" id="KW-0436">Ligase</keyword>
<dbReference type="Pfam" id="PF21948">
    <property type="entry name" value="LplA-B_cat"/>
    <property type="match status" value="1"/>
</dbReference>
<dbReference type="PANTHER" id="PTHR43679:SF2">
    <property type="entry name" value="OCTANOYL-[GCVH]:PROTEIN N-OCTANOYLTRANSFERASE"/>
    <property type="match status" value="1"/>
</dbReference>
<reference evidence="4" key="1">
    <citation type="submission" date="2023-07" db="EMBL/GenBank/DDBJ databases">
        <title>Bifidobacterium aquikefiriaerophilum sp. nov. and Bifidobacterium eccum sp. nov., isolated from water kefir.</title>
        <authorList>
            <person name="Breselge S."/>
            <person name="Bellassi P."/>
            <person name="Barcenilla C."/>
            <person name="Alvarez-Ordonez A."/>
            <person name="Morelli L."/>
            <person name="Cotter P.D."/>
        </authorList>
    </citation>
    <scope>NUCLEOTIDE SEQUENCE</scope>
    <source>
        <strain evidence="4">WK012_4_13</strain>
        <strain evidence="3">WK013_4_14</strain>
        <strain evidence="2">WK048_4_13</strain>
    </source>
</reference>
<dbReference type="KEGG" id="bfk:QN062_03680"/>
<proteinExistence type="predicted"/>
<name>A0AB39UQT8_9BIFI</name>
<sequence length="416" mass="45511">MSTTRGECKLHGGKLVGVTLTVDDGRIVDSRLDGDFFISTNSDDISLVRAIEHSVNGAELPIDVHSLANRIDMALKSHPEAQLIGATSASIATAIERGSRQVKENAMPYQAGQTPIPSIPAGHPEQSLQIHANHLPSSSDGRSNADHVAEMRLSERWSSLHPLVIHDSPRDPAMQMALDEVLSEKVADGTIPATFRIWEWKSSAVIIGRFQSLSNEVDLEQARRENISVVRRVTGGGAMFVEPSNTITYSLYAPLSFVEGMDVAQSYRLCDEWLVAALRELGMKVSFSSMNDLASEQGKIGGAAQRRFARRDGGPGAVLHHVTLAYDIDAEKMARVLRISKEKMSDKAVRSVVKRVDPMRSQTGMARSDIISHLQDFLLRNVSQAVVSTISPACLNESSELAKQRYSKDAWLSCIV</sequence>
<dbReference type="InterPro" id="IPR004143">
    <property type="entry name" value="BPL_LPL_catalytic"/>
</dbReference>
<protein>
    <submittedName>
        <fullName evidence="4">Biotin/lipoate A/B protein ligase family protein</fullName>
    </submittedName>
</protein>
<organism evidence="4">
    <name type="scientific">Bifidobacterium fermentum</name>
    <dbReference type="NCBI Taxonomy" id="3059035"/>
    <lineage>
        <taxon>Bacteria</taxon>
        <taxon>Bacillati</taxon>
        <taxon>Actinomycetota</taxon>
        <taxon>Actinomycetes</taxon>
        <taxon>Bifidobacteriales</taxon>
        <taxon>Bifidobacteriaceae</taxon>
        <taxon>Bifidobacterium</taxon>
    </lineage>
</organism>
<dbReference type="PROSITE" id="PS51733">
    <property type="entry name" value="BPL_LPL_CATALYTIC"/>
    <property type="match status" value="1"/>
</dbReference>
<dbReference type="EMBL" id="CP129683">
    <property type="protein sequence ID" value="XDS51284.1"/>
    <property type="molecule type" value="Genomic_DNA"/>
</dbReference>